<dbReference type="InterPro" id="IPR027417">
    <property type="entry name" value="P-loop_NTPase"/>
</dbReference>
<accession>A0A2T3B826</accession>
<dbReference type="RefSeq" id="XP_024723066.1">
    <property type="nucleotide sequence ID" value="XM_024868007.1"/>
</dbReference>
<dbReference type="GO" id="GO:0003924">
    <property type="term" value="F:GTPase activity"/>
    <property type="evidence" value="ECO:0007669"/>
    <property type="project" value="InterPro"/>
</dbReference>
<feature type="region of interest" description="Disordered" evidence="1">
    <location>
        <begin position="230"/>
        <end position="257"/>
    </location>
</feature>
<proteinExistence type="predicted"/>
<dbReference type="EMBL" id="KZ679008">
    <property type="protein sequence ID" value="PSS23020.1"/>
    <property type="molecule type" value="Genomic_DNA"/>
</dbReference>
<dbReference type="SUPFAM" id="SSF52540">
    <property type="entry name" value="P-loop containing nucleoside triphosphate hydrolases"/>
    <property type="match status" value="1"/>
</dbReference>
<dbReference type="PANTHER" id="PTHR43721:SF30">
    <property type="entry name" value="TR-TYPE G DOMAIN-CONTAINING PROTEIN"/>
    <property type="match status" value="1"/>
</dbReference>
<feature type="compositionally biased region" description="Polar residues" evidence="1">
    <location>
        <begin position="674"/>
        <end position="686"/>
    </location>
</feature>
<dbReference type="InParanoid" id="A0A2T3B826"/>
<dbReference type="OrthoDB" id="5342685at2759"/>
<sequence>MASIFTYDPNPPRVSSPWLAPAASPKPSTPQSSDRNPSSSLLEDYGVTRLEAEPQEGPTEYKLHLLLRPRRTYSSLSTGRVIAGSQQHRQQPGNQPIRHEPGPVSAPSNQSRQNRLEQLTTQLLWRLQQSSPYHASSTSDLVLPKLPEAAAALESPSRPGKLLAGLEESRGALYEIGVSDDGTFVGLTKDEMDESLTNLRAMAASLGCNVEVLRMVVVGDCEWHELSSATEKPDLTSGQLPKHEKQNSGLSKDTNEPTNVLRHHAKLWVAEALVTPDLSSKNHIIPVDTRIDACHESPPPSNSPATFQDQENLAVGEPVDQLRITLTGPTTSGKSSLLGTLSTATLDNGRGKSRLSLLKHRHEIVSGVTSSVAQELIGYKDDDVINYASGNVTSWTDIHASAERGRLVFVSDSAGHPRYRRTTVRGLVGWAPHWTVLCVACDDGENAPTGAGGTSSAQDILGTAGAGIDLAKAHLELCLKLEKPLAIVITKLDLASKTSLRQTVSKILSAVKATGRTPSLLPPDQSKVVLESDLKTILQSDTDTIRGLFAKTKDLEGLTSIVPIILTSAAKGTGIRLMHALLKNLPIPPAPTPQDFTGPALNPEQPACLFHIEDVFGLPASYEPLASSKSKQADAGNVVAGHLRFGRLSVGDTIVIGPFPADAEENDSPPKSGARSSPNSFGASLSHPSATELTGFASRNVLATSVAKREWYKAHIVSIRNLRLPVHTLQGGQVGTIGIVFDLGEGELRNGAVERLPPTAPRIRKGMVIAIPSRHMIQTEHALQAVSGFTASFEDGDINSVTPGSLVVVYIASIRASARVIRLAPHAANNDTVSTRGEGMDDVFGLDESLQQEAQDSEPFIFGSDGVTDVTLELLTNREWIELGSQVLVMPGGGHGLYYGSERGEKGIAGLEGYVGKIIEVVD</sequence>
<dbReference type="GO" id="GO:0003746">
    <property type="term" value="F:translation elongation factor activity"/>
    <property type="evidence" value="ECO:0007669"/>
    <property type="project" value="TreeGrafter"/>
</dbReference>
<feature type="compositionally biased region" description="Polar residues" evidence="1">
    <location>
        <begin position="247"/>
        <end position="257"/>
    </location>
</feature>
<feature type="region of interest" description="Disordered" evidence="1">
    <location>
        <begin position="659"/>
        <end position="686"/>
    </location>
</feature>
<dbReference type="InterPro" id="IPR000795">
    <property type="entry name" value="T_Tr_GTP-bd_dom"/>
</dbReference>
<dbReference type="Pfam" id="PF00009">
    <property type="entry name" value="GTP_EFTU"/>
    <property type="match status" value="1"/>
</dbReference>
<evidence type="ECO:0000259" key="2">
    <source>
        <dbReference type="Pfam" id="PF00009"/>
    </source>
</evidence>
<feature type="compositionally biased region" description="Polar residues" evidence="1">
    <location>
        <begin position="84"/>
        <end position="94"/>
    </location>
</feature>
<gene>
    <name evidence="3" type="ORF">M430DRAFT_48620</name>
</gene>
<protein>
    <recommendedName>
        <fullName evidence="2">Tr-type G domain-containing protein</fullName>
    </recommendedName>
</protein>
<dbReference type="PANTHER" id="PTHR43721">
    <property type="entry name" value="ELONGATION FACTOR TU-RELATED"/>
    <property type="match status" value="1"/>
</dbReference>
<evidence type="ECO:0000256" key="1">
    <source>
        <dbReference type="SAM" id="MobiDB-lite"/>
    </source>
</evidence>
<reference evidence="3 4" key="1">
    <citation type="journal article" date="2018" name="New Phytol.">
        <title>Comparative genomics and transcriptomics depict ericoid mycorrhizal fungi as versatile saprotrophs and plant mutualists.</title>
        <authorList>
            <person name="Martino E."/>
            <person name="Morin E."/>
            <person name="Grelet G.A."/>
            <person name="Kuo A."/>
            <person name="Kohler A."/>
            <person name="Daghino S."/>
            <person name="Barry K.W."/>
            <person name="Cichocki N."/>
            <person name="Clum A."/>
            <person name="Dockter R.B."/>
            <person name="Hainaut M."/>
            <person name="Kuo R.C."/>
            <person name="LaButti K."/>
            <person name="Lindahl B.D."/>
            <person name="Lindquist E.A."/>
            <person name="Lipzen A."/>
            <person name="Khouja H.R."/>
            <person name="Magnuson J."/>
            <person name="Murat C."/>
            <person name="Ohm R.A."/>
            <person name="Singer S.W."/>
            <person name="Spatafora J.W."/>
            <person name="Wang M."/>
            <person name="Veneault-Fourrey C."/>
            <person name="Henrissat B."/>
            <person name="Grigoriev I.V."/>
            <person name="Martin F.M."/>
            <person name="Perotto S."/>
        </authorList>
    </citation>
    <scope>NUCLEOTIDE SEQUENCE [LARGE SCALE GENOMIC DNA]</scope>
    <source>
        <strain evidence="3 4">ATCC 22711</strain>
    </source>
</reference>
<feature type="region of interest" description="Disordered" evidence="1">
    <location>
        <begin position="84"/>
        <end position="113"/>
    </location>
</feature>
<name>A0A2T3B826_AMORE</name>
<dbReference type="AlphaFoldDB" id="A0A2T3B826"/>
<feature type="region of interest" description="Disordered" evidence="1">
    <location>
        <begin position="1"/>
        <end position="56"/>
    </location>
</feature>
<dbReference type="GO" id="GO:0005525">
    <property type="term" value="F:GTP binding"/>
    <property type="evidence" value="ECO:0007669"/>
    <property type="project" value="InterPro"/>
</dbReference>
<feature type="compositionally biased region" description="Polar residues" evidence="1">
    <location>
        <begin position="29"/>
        <end position="41"/>
    </location>
</feature>
<organism evidence="3 4">
    <name type="scientific">Amorphotheca resinae ATCC 22711</name>
    <dbReference type="NCBI Taxonomy" id="857342"/>
    <lineage>
        <taxon>Eukaryota</taxon>
        <taxon>Fungi</taxon>
        <taxon>Dikarya</taxon>
        <taxon>Ascomycota</taxon>
        <taxon>Pezizomycotina</taxon>
        <taxon>Leotiomycetes</taxon>
        <taxon>Helotiales</taxon>
        <taxon>Amorphothecaceae</taxon>
        <taxon>Amorphotheca</taxon>
    </lineage>
</organism>
<dbReference type="InterPro" id="IPR050055">
    <property type="entry name" value="EF-Tu_GTPase"/>
</dbReference>
<keyword evidence="4" id="KW-1185">Reference proteome</keyword>
<dbReference type="Proteomes" id="UP000241818">
    <property type="component" value="Unassembled WGS sequence"/>
</dbReference>
<feature type="domain" description="Tr-type G" evidence="2">
    <location>
        <begin position="323"/>
        <end position="586"/>
    </location>
</feature>
<evidence type="ECO:0000313" key="3">
    <source>
        <dbReference type="EMBL" id="PSS23020.1"/>
    </source>
</evidence>
<dbReference type="Gene3D" id="3.40.50.300">
    <property type="entry name" value="P-loop containing nucleotide triphosphate hydrolases"/>
    <property type="match status" value="1"/>
</dbReference>
<evidence type="ECO:0000313" key="4">
    <source>
        <dbReference type="Proteomes" id="UP000241818"/>
    </source>
</evidence>
<dbReference type="GeneID" id="36576088"/>